<dbReference type="Proteomes" id="UP000179807">
    <property type="component" value="Unassembled WGS sequence"/>
</dbReference>
<dbReference type="Pfam" id="PF01120">
    <property type="entry name" value="Alpha_L_fucos"/>
    <property type="match status" value="1"/>
</dbReference>
<protein>
    <recommendedName>
        <fullName evidence="2">alpha-L-fucosidase</fullName>
        <ecNumber evidence="2">3.2.1.51</ecNumber>
    </recommendedName>
</protein>
<dbReference type="InterPro" id="IPR057739">
    <property type="entry name" value="Glyco_hydro_29_N"/>
</dbReference>
<dbReference type="SUPFAM" id="SSF141072">
    <property type="entry name" value="CalX-like"/>
    <property type="match status" value="1"/>
</dbReference>
<evidence type="ECO:0000256" key="1">
    <source>
        <dbReference type="ARBA" id="ARBA00007951"/>
    </source>
</evidence>
<dbReference type="PANTHER" id="PTHR10030">
    <property type="entry name" value="ALPHA-L-FUCOSIDASE"/>
    <property type="match status" value="1"/>
</dbReference>
<evidence type="ECO:0000256" key="5">
    <source>
        <dbReference type="ARBA" id="ARBA00023295"/>
    </source>
</evidence>
<dbReference type="OrthoDB" id="6039950at2759"/>
<evidence type="ECO:0000256" key="6">
    <source>
        <dbReference type="SAM" id="Phobius"/>
    </source>
</evidence>
<dbReference type="InterPro" id="IPR017853">
    <property type="entry name" value="GH"/>
</dbReference>
<evidence type="ECO:0000256" key="4">
    <source>
        <dbReference type="ARBA" id="ARBA00022801"/>
    </source>
</evidence>
<dbReference type="EMBL" id="MLAK01000624">
    <property type="protein sequence ID" value="OHT10001.1"/>
    <property type="molecule type" value="Genomic_DNA"/>
</dbReference>
<keyword evidence="3" id="KW-0732">Signal</keyword>
<sequence>MLLLLFAFAFCDDPDDPPAPREPVPTAQQLYYQRHPLSSFIHFSMNTFTGSEVGDPSIDPNVFNPTDLDTDQWISTLKKAGFDRVLFTAKHHDGFCLWKTQTTNYSIENSKKFQEKYPGGDVVKMVADSCKKYNLNLGIYLSPWDRHAPEYGTDAYNDVYKAQLRELLTNYGPIVEIWMDNYRDDSVEKRRQKYDFLGYFSLIKELQPDCIVASPYASDIRWIGNERGIAGELCWYTINSTYVREYFEENHKIPNDYQKVGDVNGDVYAPAEVDFTIQKAGWFWSSDKEQVKTIDELTQIYFDSIGRGQIFLMNVPPNDQGKFPQKYVDRVLEFGRAINRSFGRNYANQSMAVSATAVRNRNPRYDPKNLFYIDNPELYWSMNDGMLTGYVWFDFVKTIIFDAVSVVEHMELGQRVSKFTIDYEQNGFWKTFASGLTIGELRLFRSKPISAQKLYIKIEDSEAVLAIESWGLYKLQDGFELGQFIPTRIFESKNVHFEGDWSIDGENNVTSKVGASATSKFHGSYCSVVGPLDPEYGTMEIYVDGTLRGTVNVSHEYHRDRRELFRIGDLENGDHELKVVCASKKIGVYHLYYLDNYEIGLFEIASRDYKVVKGEEVEIEIKRIGGSKTTVQVLVKTDFFTAKNNKHFVPFNEVVTFEENEVSKFVKIQTLNYAEEEDLIFNVVIDEATLGSEVGFNYSTMVTISGSETPKPDDDDKETKIFFIAGICGAATMAVIITILIVFQCMRREKKEYNFLSKNSQDFLSKDSMNKYNY</sequence>
<dbReference type="Gene3D" id="2.60.40.2030">
    <property type="match status" value="1"/>
</dbReference>
<evidence type="ECO:0000256" key="3">
    <source>
        <dbReference type="ARBA" id="ARBA00022729"/>
    </source>
</evidence>
<name>A0A1J4KEW8_9EUKA</name>
<comment type="caution">
    <text evidence="8">The sequence shown here is derived from an EMBL/GenBank/DDBJ whole genome shotgun (WGS) entry which is preliminary data.</text>
</comment>
<dbReference type="InterPro" id="IPR000933">
    <property type="entry name" value="Glyco_hydro_29"/>
</dbReference>
<dbReference type="SMART" id="SM00812">
    <property type="entry name" value="Alpha_L_fucos"/>
    <property type="match status" value="1"/>
</dbReference>
<keyword evidence="6" id="KW-1133">Transmembrane helix</keyword>
<comment type="similarity">
    <text evidence="1">Belongs to the glycosyl hydrolase 29 family.</text>
</comment>
<dbReference type="GO" id="GO:0005764">
    <property type="term" value="C:lysosome"/>
    <property type="evidence" value="ECO:0007669"/>
    <property type="project" value="TreeGrafter"/>
</dbReference>
<keyword evidence="5" id="KW-0326">Glycosidase</keyword>
<proteinExistence type="inferred from homology"/>
<evidence type="ECO:0000313" key="9">
    <source>
        <dbReference type="Proteomes" id="UP000179807"/>
    </source>
</evidence>
<dbReference type="GO" id="GO:0006004">
    <property type="term" value="P:fucose metabolic process"/>
    <property type="evidence" value="ECO:0007669"/>
    <property type="project" value="TreeGrafter"/>
</dbReference>
<dbReference type="PANTHER" id="PTHR10030:SF37">
    <property type="entry name" value="ALPHA-L-FUCOSIDASE-RELATED"/>
    <property type="match status" value="1"/>
</dbReference>
<dbReference type="VEuPathDB" id="TrichDB:TRFO_20902"/>
<dbReference type="GO" id="GO:0016139">
    <property type="term" value="P:glycoside catabolic process"/>
    <property type="evidence" value="ECO:0007669"/>
    <property type="project" value="TreeGrafter"/>
</dbReference>
<dbReference type="InterPro" id="IPR038081">
    <property type="entry name" value="CalX-like_sf"/>
</dbReference>
<keyword evidence="6" id="KW-0472">Membrane</keyword>
<feature type="domain" description="Glycoside hydrolase family 29 N-terminal" evidence="7">
    <location>
        <begin position="61"/>
        <end position="336"/>
    </location>
</feature>
<dbReference type="RefSeq" id="XP_068363137.1">
    <property type="nucleotide sequence ID" value="XM_068501654.1"/>
</dbReference>
<keyword evidence="6" id="KW-0812">Transmembrane</keyword>
<reference evidence="8" key="1">
    <citation type="submission" date="2016-10" db="EMBL/GenBank/DDBJ databases">
        <authorList>
            <person name="Benchimol M."/>
            <person name="Almeida L.G."/>
            <person name="Vasconcelos A.T."/>
            <person name="Perreira-Neves A."/>
            <person name="Rosa I.A."/>
            <person name="Tasca T."/>
            <person name="Bogo M.R."/>
            <person name="de Souza W."/>
        </authorList>
    </citation>
    <scope>NUCLEOTIDE SEQUENCE [LARGE SCALE GENOMIC DNA]</scope>
    <source>
        <strain evidence="8">K</strain>
    </source>
</reference>
<gene>
    <name evidence="8" type="ORF">TRFO_20902</name>
</gene>
<evidence type="ECO:0000259" key="7">
    <source>
        <dbReference type="Pfam" id="PF01120"/>
    </source>
</evidence>
<dbReference type="GeneID" id="94836358"/>
<dbReference type="EC" id="3.2.1.51" evidence="2"/>
<keyword evidence="4" id="KW-0378">Hydrolase</keyword>
<evidence type="ECO:0000313" key="8">
    <source>
        <dbReference type="EMBL" id="OHT10001.1"/>
    </source>
</evidence>
<dbReference type="AlphaFoldDB" id="A0A1J4KEW8"/>
<keyword evidence="9" id="KW-1185">Reference proteome</keyword>
<feature type="transmembrane region" description="Helical" evidence="6">
    <location>
        <begin position="721"/>
        <end position="743"/>
    </location>
</feature>
<dbReference type="GO" id="GO:0004560">
    <property type="term" value="F:alpha-L-fucosidase activity"/>
    <property type="evidence" value="ECO:0007669"/>
    <property type="project" value="UniProtKB-EC"/>
</dbReference>
<dbReference type="Gene3D" id="3.20.20.80">
    <property type="entry name" value="Glycosidases"/>
    <property type="match status" value="1"/>
</dbReference>
<organism evidence="8 9">
    <name type="scientific">Tritrichomonas foetus</name>
    <dbReference type="NCBI Taxonomy" id="1144522"/>
    <lineage>
        <taxon>Eukaryota</taxon>
        <taxon>Metamonada</taxon>
        <taxon>Parabasalia</taxon>
        <taxon>Tritrichomonadida</taxon>
        <taxon>Tritrichomonadidae</taxon>
        <taxon>Tritrichomonas</taxon>
    </lineage>
</organism>
<evidence type="ECO:0000256" key="2">
    <source>
        <dbReference type="ARBA" id="ARBA00012662"/>
    </source>
</evidence>
<dbReference type="Gene3D" id="2.60.120.260">
    <property type="entry name" value="Galactose-binding domain-like"/>
    <property type="match status" value="2"/>
</dbReference>
<dbReference type="SUPFAM" id="SSF51445">
    <property type="entry name" value="(Trans)glycosidases"/>
    <property type="match status" value="1"/>
</dbReference>
<accession>A0A1J4KEW8</accession>